<accession>A0AAU7VGM0</accession>
<proteinExistence type="predicted"/>
<name>A0AAU7VGM0_9CAUD</name>
<dbReference type="EMBL" id="PP858852">
    <property type="protein sequence ID" value="XBW78030.1"/>
    <property type="molecule type" value="Genomic_DNA"/>
</dbReference>
<organism evidence="1">
    <name type="scientific">Serratia phage Spe5P4</name>
    <dbReference type="NCBI Taxonomy" id="3159438"/>
    <lineage>
        <taxon>Viruses</taxon>
        <taxon>Duplodnaviria</taxon>
        <taxon>Heunggongvirae</taxon>
        <taxon>Uroviricota</taxon>
        <taxon>Caudoviricetes</taxon>
        <taxon>Lindbergviridae</taxon>
        <taxon>Myosmarvirus</taxon>
    </lineage>
</organism>
<gene>
    <name evidence="1" type="ORF">AUQADHIK_CDS0005</name>
</gene>
<protein>
    <submittedName>
        <fullName evidence="1">Uncharacterized protein</fullName>
    </submittedName>
</protein>
<reference evidence="1" key="1">
    <citation type="submission" date="2024-05" db="EMBL/GenBank/DDBJ databases">
        <authorList>
            <person name="Duan X."/>
        </authorList>
    </citation>
    <scope>NUCLEOTIDE SEQUENCE</scope>
</reference>
<evidence type="ECO:0000313" key="1">
    <source>
        <dbReference type="EMBL" id="XBW78030.1"/>
    </source>
</evidence>
<sequence>MIPYYPNIERRIEHRRAVNGHFIKPALSLSKP</sequence>